<dbReference type="Gene3D" id="3.10.180.10">
    <property type="entry name" value="2,3-Dihydroxybiphenyl 1,2-Dioxygenase, domain 1"/>
    <property type="match status" value="1"/>
</dbReference>
<organism evidence="2 3">
    <name type="scientific">Microbacterium kribbense</name>
    <dbReference type="NCBI Taxonomy" id="433645"/>
    <lineage>
        <taxon>Bacteria</taxon>
        <taxon>Bacillati</taxon>
        <taxon>Actinomycetota</taxon>
        <taxon>Actinomycetes</taxon>
        <taxon>Micrococcales</taxon>
        <taxon>Microbacteriaceae</taxon>
        <taxon>Microbacterium</taxon>
    </lineage>
</organism>
<proteinExistence type="predicted"/>
<protein>
    <submittedName>
        <fullName evidence="2">VOC family protein</fullName>
    </submittedName>
</protein>
<dbReference type="EMBL" id="BAABAF010000004">
    <property type="protein sequence ID" value="GAA3761387.1"/>
    <property type="molecule type" value="Genomic_DNA"/>
</dbReference>
<dbReference type="Proteomes" id="UP001500540">
    <property type="component" value="Unassembled WGS sequence"/>
</dbReference>
<name>A0ABP7GCW5_9MICO</name>
<comment type="caution">
    <text evidence="2">The sequence shown here is derived from an EMBL/GenBank/DDBJ whole genome shotgun (WGS) entry which is preliminary data.</text>
</comment>
<dbReference type="InterPro" id="IPR037523">
    <property type="entry name" value="VOC_core"/>
</dbReference>
<dbReference type="InterPro" id="IPR029068">
    <property type="entry name" value="Glyas_Bleomycin-R_OHBP_Dase"/>
</dbReference>
<dbReference type="RefSeq" id="WP_344781643.1">
    <property type="nucleotide sequence ID" value="NZ_BAABAF010000004.1"/>
</dbReference>
<evidence type="ECO:0000313" key="3">
    <source>
        <dbReference type="Proteomes" id="UP001500540"/>
    </source>
</evidence>
<reference evidence="3" key="1">
    <citation type="journal article" date="2019" name="Int. J. Syst. Evol. Microbiol.">
        <title>The Global Catalogue of Microorganisms (GCM) 10K type strain sequencing project: providing services to taxonomists for standard genome sequencing and annotation.</title>
        <authorList>
            <consortium name="The Broad Institute Genomics Platform"/>
            <consortium name="The Broad Institute Genome Sequencing Center for Infectious Disease"/>
            <person name="Wu L."/>
            <person name="Ma J."/>
        </authorList>
    </citation>
    <scope>NUCLEOTIDE SEQUENCE [LARGE SCALE GENOMIC DNA]</scope>
    <source>
        <strain evidence="3">JCM 16950</strain>
    </source>
</reference>
<accession>A0ABP7GCW5</accession>
<evidence type="ECO:0000313" key="2">
    <source>
        <dbReference type="EMBL" id="GAA3761387.1"/>
    </source>
</evidence>
<dbReference type="InterPro" id="IPR004360">
    <property type="entry name" value="Glyas_Fos-R_dOase_dom"/>
</dbReference>
<gene>
    <name evidence="2" type="ORF">GCM10022240_12380</name>
</gene>
<dbReference type="PROSITE" id="PS51819">
    <property type="entry name" value="VOC"/>
    <property type="match status" value="1"/>
</dbReference>
<keyword evidence="3" id="KW-1185">Reference proteome</keyword>
<sequence length="128" mass="13459">MGLSNAKVEPAIPVSDMEKAKEFYEGKLGLTGGRPIGDGGITYPAGSGREIHIYPSPANAGASKGTIAAWEVEDLEATVDELTAAGVVFDQFDAGRVKTNAKGIAEMGEDRMAWFRDPDGNVFGIAQL</sequence>
<feature type="domain" description="VOC" evidence="1">
    <location>
        <begin position="4"/>
        <end position="128"/>
    </location>
</feature>
<dbReference type="Pfam" id="PF00903">
    <property type="entry name" value="Glyoxalase"/>
    <property type="match status" value="1"/>
</dbReference>
<dbReference type="SUPFAM" id="SSF54593">
    <property type="entry name" value="Glyoxalase/Bleomycin resistance protein/Dihydroxybiphenyl dioxygenase"/>
    <property type="match status" value="1"/>
</dbReference>
<evidence type="ECO:0000259" key="1">
    <source>
        <dbReference type="PROSITE" id="PS51819"/>
    </source>
</evidence>